<dbReference type="Proteomes" id="UP000314294">
    <property type="component" value="Unassembled WGS sequence"/>
</dbReference>
<accession>A0A4Z2FQH3</accession>
<dbReference type="EMBL" id="SRLO01000994">
    <property type="protein sequence ID" value="TNN43053.1"/>
    <property type="molecule type" value="Genomic_DNA"/>
</dbReference>
<evidence type="ECO:0000313" key="2">
    <source>
        <dbReference type="Proteomes" id="UP000314294"/>
    </source>
</evidence>
<gene>
    <name evidence="1" type="ORF">EYF80_046763</name>
</gene>
<evidence type="ECO:0000313" key="1">
    <source>
        <dbReference type="EMBL" id="TNN43053.1"/>
    </source>
</evidence>
<reference evidence="1 2" key="1">
    <citation type="submission" date="2019-03" db="EMBL/GenBank/DDBJ databases">
        <title>First draft genome of Liparis tanakae, snailfish: a comprehensive survey of snailfish specific genes.</title>
        <authorList>
            <person name="Kim W."/>
            <person name="Song I."/>
            <person name="Jeong J.-H."/>
            <person name="Kim D."/>
            <person name="Kim S."/>
            <person name="Ryu S."/>
            <person name="Song J.Y."/>
            <person name="Lee S.K."/>
        </authorList>
    </citation>
    <scope>NUCLEOTIDE SEQUENCE [LARGE SCALE GENOMIC DNA]</scope>
    <source>
        <tissue evidence="1">Muscle</tissue>
    </source>
</reference>
<sequence length="79" mass="8813">MKRPSWRGQGQRCSQHGEVAEPLNAVITAQEESSVEFKKQTAKYKVVSVSLCIDSLREEAGSTCMKDVLGANNHEYRTI</sequence>
<dbReference type="AlphaFoldDB" id="A0A4Z2FQH3"/>
<name>A0A4Z2FQH3_9TELE</name>
<organism evidence="1 2">
    <name type="scientific">Liparis tanakae</name>
    <name type="common">Tanaka's snailfish</name>
    <dbReference type="NCBI Taxonomy" id="230148"/>
    <lineage>
        <taxon>Eukaryota</taxon>
        <taxon>Metazoa</taxon>
        <taxon>Chordata</taxon>
        <taxon>Craniata</taxon>
        <taxon>Vertebrata</taxon>
        <taxon>Euteleostomi</taxon>
        <taxon>Actinopterygii</taxon>
        <taxon>Neopterygii</taxon>
        <taxon>Teleostei</taxon>
        <taxon>Neoteleostei</taxon>
        <taxon>Acanthomorphata</taxon>
        <taxon>Eupercaria</taxon>
        <taxon>Perciformes</taxon>
        <taxon>Cottioidei</taxon>
        <taxon>Cottales</taxon>
        <taxon>Liparidae</taxon>
        <taxon>Liparis</taxon>
    </lineage>
</organism>
<protein>
    <submittedName>
        <fullName evidence="1">Uncharacterized protein</fullName>
    </submittedName>
</protein>
<keyword evidence="2" id="KW-1185">Reference proteome</keyword>
<comment type="caution">
    <text evidence="1">The sequence shown here is derived from an EMBL/GenBank/DDBJ whole genome shotgun (WGS) entry which is preliminary data.</text>
</comment>
<proteinExistence type="predicted"/>